<dbReference type="Pfam" id="PF05016">
    <property type="entry name" value="ParE_toxin"/>
    <property type="match status" value="1"/>
</dbReference>
<dbReference type="Gene3D" id="3.30.2310.20">
    <property type="entry name" value="RelE-like"/>
    <property type="match status" value="1"/>
</dbReference>
<dbReference type="Proteomes" id="UP000501558">
    <property type="component" value="Chromosome"/>
</dbReference>
<organism evidence="2 5">
    <name type="scientific">Pseudolactococcus raffinolactis</name>
    <dbReference type="NCBI Taxonomy" id="1366"/>
    <lineage>
        <taxon>Bacteria</taxon>
        <taxon>Bacillati</taxon>
        <taxon>Bacillota</taxon>
        <taxon>Bacilli</taxon>
        <taxon>Lactobacillales</taxon>
        <taxon>Streptococcaceae</taxon>
        <taxon>Pseudolactococcus</taxon>
    </lineage>
</organism>
<accession>A0A6H0UEJ0</accession>
<dbReference type="InterPro" id="IPR007712">
    <property type="entry name" value="RelE/ParE_toxin"/>
</dbReference>
<dbReference type="AlphaFoldDB" id="A0A6H0UEJ0"/>
<dbReference type="NCBIfam" id="TIGR02385">
    <property type="entry name" value="RelE_StbE"/>
    <property type="match status" value="1"/>
</dbReference>
<name>A0A6H0UEJ0_9LACT</name>
<reference evidence="4 5" key="1">
    <citation type="submission" date="2019-12" db="EMBL/GenBank/DDBJ databases">
        <title>Whole genome sequences of Lactococcus raffinolactis strains isolated from sewage.</title>
        <authorList>
            <person name="Ybazeta G."/>
            <person name="Ross M."/>
            <person name="Brabant-Kirwan D."/>
            <person name="Saleh M."/>
            <person name="Dillon J.A."/>
            <person name="Splinter K."/>
            <person name="Nokhbeh R."/>
        </authorList>
    </citation>
    <scope>NUCLEOTIDE SEQUENCE [LARGE SCALE GENOMIC DNA]</scope>
    <source>
        <strain evidence="3 4">Lr_19_14</strain>
        <strain evidence="2 5">Lr_19_5</strain>
    </source>
</reference>
<dbReference type="EMBL" id="CP047616">
    <property type="protein sequence ID" value="QIW54541.1"/>
    <property type="molecule type" value="Genomic_DNA"/>
</dbReference>
<evidence type="ECO:0000313" key="5">
    <source>
        <dbReference type="Proteomes" id="UP000501945"/>
    </source>
</evidence>
<protein>
    <submittedName>
        <fullName evidence="2">Type II toxin-antitoxin system mRNA interferase toxin, RelE/StbE family</fullName>
    </submittedName>
</protein>
<dbReference type="Proteomes" id="UP000501945">
    <property type="component" value="Chromosome"/>
</dbReference>
<gene>
    <name evidence="3" type="ORF">GU334_00490</name>
    <name evidence="2" type="ORF">GU336_10575</name>
</gene>
<dbReference type="EMBL" id="CP047628">
    <property type="protein sequence ID" value="QIW57491.1"/>
    <property type="molecule type" value="Genomic_DNA"/>
</dbReference>
<proteinExistence type="predicted"/>
<keyword evidence="4" id="KW-1185">Reference proteome</keyword>
<keyword evidence="1" id="KW-1277">Toxin-antitoxin system</keyword>
<evidence type="ECO:0000313" key="4">
    <source>
        <dbReference type="Proteomes" id="UP000501558"/>
    </source>
</evidence>
<dbReference type="RefSeq" id="WP_167839031.1">
    <property type="nucleotide sequence ID" value="NZ_CP047616.1"/>
</dbReference>
<evidence type="ECO:0000313" key="2">
    <source>
        <dbReference type="EMBL" id="QIW54541.1"/>
    </source>
</evidence>
<evidence type="ECO:0000256" key="1">
    <source>
        <dbReference type="ARBA" id="ARBA00022649"/>
    </source>
</evidence>
<dbReference type="InterPro" id="IPR035093">
    <property type="entry name" value="RelE/ParE_toxin_dom_sf"/>
</dbReference>
<sequence>MAHEFKLVFSEESKRDLKQIYDYIVLNFFSEISARRKVDLLLSGSEVLEKIPELGFDVFQKTGKKFLGMENIRILVIEKYLAVYQIDFEENTINIFRFLNIKTNYLRYLR</sequence>
<evidence type="ECO:0000313" key="3">
    <source>
        <dbReference type="EMBL" id="QIW57491.1"/>
    </source>
</evidence>